<keyword evidence="2" id="KW-1185">Reference proteome</keyword>
<evidence type="ECO:0000313" key="1">
    <source>
        <dbReference type="EMBL" id="KAG0582039.1"/>
    </source>
</evidence>
<organism evidence="1 2">
    <name type="scientific">Ceratodon purpureus</name>
    <name type="common">Fire moss</name>
    <name type="synonym">Dicranum purpureum</name>
    <dbReference type="NCBI Taxonomy" id="3225"/>
    <lineage>
        <taxon>Eukaryota</taxon>
        <taxon>Viridiplantae</taxon>
        <taxon>Streptophyta</taxon>
        <taxon>Embryophyta</taxon>
        <taxon>Bryophyta</taxon>
        <taxon>Bryophytina</taxon>
        <taxon>Bryopsida</taxon>
        <taxon>Dicranidae</taxon>
        <taxon>Pseudoditrichales</taxon>
        <taxon>Ditrichaceae</taxon>
        <taxon>Ceratodon</taxon>
    </lineage>
</organism>
<dbReference type="Proteomes" id="UP000822688">
    <property type="component" value="Chromosome 3"/>
</dbReference>
<reference evidence="1" key="1">
    <citation type="submission" date="2020-06" db="EMBL/GenBank/DDBJ databases">
        <title>WGS assembly of Ceratodon purpureus strain R40.</title>
        <authorList>
            <person name="Carey S.B."/>
            <person name="Jenkins J."/>
            <person name="Shu S."/>
            <person name="Lovell J.T."/>
            <person name="Sreedasyam A."/>
            <person name="Maumus F."/>
            <person name="Tiley G.P."/>
            <person name="Fernandez-Pozo N."/>
            <person name="Barry K."/>
            <person name="Chen C."/>
            <person name="Wang M."/>
            <person name="Lipzen A."/>
            <person name="Daum C."/>
            <person name="Saski C.A."/>
            <person name="Payton A.C."/>
            <person name="Mcbreen J.C."/>
            <person name="Conrad R.E."/>
            <person name="Kollar L.M."/>
            <person name="Olsson S."/>
            <person name="Huttunen S."/>
            <person name="Landis J.B."/>
            <person name="Wickett N.J."/>
            <person name="Johnson M.G."/>
            <person name="Rensing S.A."/>
            <person name="Grimwood J."/>
            <person name="Schmutz J."/>
            <person name="Mcdaniel S.F."/>
        </authorList>
    </citation>
    <scope>NUCLEOTIDE SEQUENCE</scope>
    <source>
        <strain evidence="1">R40</strain>
    </source>
</reference>
<name>A0A8T0IGJ2_CERPU</name>
<gene>
    <name evidence="1" type="ORF">KC19_3G028800</name>
</gene>
<dbReference type="EMBL" id="CM026423">
    <property type="protein sequence ID" value="KAG0582039.1"/>
    <property type="molecule type" value="Genomic_DNA"/>
</dbReference>
<proteinExistence type="predicted"/>
<comment type="caution">
    <text evidence="1">The sequence shown here is derived from an EMBL/GenBank/DDBJ whole genome shotgun (WGS) entry which is preliminary data.</text>
</comment>
<dbReference type="AlphaFoldDB" id="A0A8T0IGJ2"/>
<sequence length="114" mass="13005">MLQKHSNLLVQLPYRFHSISRILSPGPLHPTTALSDTHIKLNSVPNLHNTLQAPPSHFQNTKLLISPSGEQHTQQTPFLPRPNPLSCKHPTRIPPSSTKILNIRHHVNWFDQIR</sequence>
<protein>
    <submittedName>
        <fullName evidence="1">Uncharacterized protein</fullName>
    </submittedName>
</protein>
<accession>A0A8T0IGJ2</accession>
<evidence type="ECO:0000313" key="2">
    <source>
        <dbReference type="Proteomes" id="UP000822688"/>
    </source>
</evidence>